<evidence type="ECO:0000313" key="3">
    <source>
        <dbReference type="Proteomes" id="UP000192330"/>
    </source>
</evidence>
<name>A0A1W2AIM4_9RHOB</name>
<keyword evidence="1" id="KW-1133">Transmembrane helix</keyword>
<dbReference type="STRING" id="1387277.SAMN06295998_10344"/>
<keyword evidence="1" id="KW-0472">Membrane</keyword>
<evidence type="ECO:0000313" key="2">
    <source>
        <dbReference type="EMBL" id="SMC60474.1"/>
    </source>
</evidence>
<protein>
    <submittedName>
        <fullName evidence="2">Uncharacterized membrane protein</fullName>
    </submittedName>
</protein>
<feature type="transmembrane region" description="Helical" evidence="1">
    <location>
        <begin position="245"/>
        <end position="271"/>
    </location>
</feature>
<dbReference type="Proteomes" id="UP000192330">
    <property type="component" value="Unassembled WGS sequence"/>
</dbReference>
<sequence>MAQTIGNPLSWAANVLRGTGQSLGHAAESVGGESKSLPVVNDITMGDVRAALRSGMDDFTHFRSDVVFLVVLYPLIGIALAYMAFNRGLMTMIFPMAAGFALLGPVAGIGLYELSRRREAGQDAGWNNVLSLFRSDIMGRVLTLGAYLLGLFILWMYAAVVIYDATLGPAAPVSASAFLTDVLRTGPGWTMIILGFAVGFVFALAVLVVSLTTFPMIVDRKIGLPVAVMTSVAVCRRNPVAVAGWGLTVAVLLALGSIPFFLGLIVVLPVLGHATWHLYRRAVSYEAE</sequence>
<feature type="transmembrane region" description="Helical" evidence="1">
    <location>
        <begin position="141"/>
        <end position="163"/>
    </location>
</feature>
<dbReference type="Pfam" id="PF09955">
    <property type="entry name" value="DUF2189"/>
    <property type="match status" value="1"/>
</dbReference>
<keyword evidence="3" id="KW-1185">Reference proteome</keyword>
<proteinExistence type="predicted"/>
<dbReference type="InterPro" id="IPR018692">
    <property type="entry name" value="DUF2189"/>
</dbReference>
<feature type="transmembrane region" description="Helical" evidence="1">
    <location>
        <begin position="66"/>
        <end position="85"/>
    </location>
</feature>
<dbReference type="AlphaFoldDB" id="A0A1W2AIM4"/>
<keyword evidence="1" id="KW-0812">Transmembrane</keyword>
<dbReference type="EMBL" id="FWYD01000003">
    <property type="protein sequence ID" value="SMC60474.1"/>
    <property type="molecule type" value="Genomic_DNA"/>
</dbReference>
<feature type="transmembrane region" description="Helical" evidence="1">
    <location>
        <begin position="91"/>
        <end position="112"/>
    </location>
</feature>
<dbReference type="OrthoDB" id="9809543at2"/>
<feature type="transmembrane region" description="Helical" evidence="1">
    <location>
        <begin position="188"/>
        <end position="210"/>
    </location>
</feature>
<organism evidence="2 3">
    <name type="scientific">Primorskyibacter flagellatus</name>
    <dbReference type="NCBI Taxonomy" id="1387277"/>
    <lineage>
        <taxon>Bacteria</taxon>
        <taxon>Pseudomonadati</taxon>
        <taxon>Pseudomonadota</taxon>
        <taxon>Alphaproteobacteria</taxon>
        <taxon>Rhodobacterales</taxon>
        <taxon>Roseobacteraceae</taxon>
        <taxon>Primorskyibacter</taxon>
    </lineage>
</organism>
<evidence type="ECO:0000256" key="1">
    <source>
        <dbReference type="SAM" id="Phobius"/>
    </source>
</evidence>
<accession>A0A1W2AIM4</accession>
<dbReference type="RefSeq" id="WP_084351252.1">
    <property type="nucleotide sequence ID" value="NZ_FWYD01000003.1"/>
</dbReference>
<reference evidence="2 3" key="1">
    <citation type="submission" date="2017-04" db="EMBL/GenBank/DDBJ databases">
        <authorList>
            <person name="Afonso C.L."/>
            <person name="Miller P.J."/>
            <person name="Scott M.A."/>
            <person name="Spackman E."/>
            <person name="Goraichik I."/>
            <person name="Dimitrov K.M."/>
            <person name="Suarez D.L."/>
            <person name="Swayne D.E."/>
        </authorList>
    </citation>
    <scope>NUCLEOTIDE SEQUENCE [LARGE SCALE GENOMIC DNA]</scope>
    <source>
        <strain evidence="2 3">CGMCC 1.12644</strain>
    </source>
</reference>
<gene>
    <name evidence="2" type="ORF">SAMN06295998_10344</name>
</gene>